<dbReference type="VEuPathDB" id="VectorBase:AQUA011777"/>
<dbReference type="AlphaFoldDB" id="A0A182XPH5"/>
<dbReference type="PANTHER" id="PTHR22955:SF77">
    <property type="entry name" value="ASPARTIC PUTATIVE DOMAIN-CONTAINING PROTEIN-RELATED"/>
    <property type="match status" value="1"/>
</dbReference>
<accession>A0A182XPH5</accession>
<proteinExistence type="predicted"/>
<dbReference type="EnsemblMetazoa" id="AQUA011777-RA">
    <property type="protein sequence ID" value="AQUA011777-PA"/>
    <property type="gene ID" value="AQUA011777"/>
</dbReference>
<keyword evidence="2" id="KW-1185">Reference proteome</keyword>
<dbReference type="STRING" id="34691.A0A182XPH5"/>
<sequence length="145" mass="16256">MLLDQTNVQIHSLADADEVAYGACVYLTNREGILSLPRLELCAAVLGAKLWKTACISLKQPITESYFMSDSTIVLNWLRAPSYTWATFVANRVATIQDLTQGNHWQHVKGSENPADILSRGALPNQLTKEWLQGPHWLSNDECTW</sequence>
<evidence type="ECO:0000313" key="1">
    <source>
        <dbReference type="EnsemblMetazoa" id="AQUA011777-PA"/>
    </source>
</evidence>
<evidence type="ECO:0000313" key="2">
    <source>
        <dbReference type="Proteomes" id="UP000076407"/>
    </source>
</evidence>
<dbReference type="PANTHER" id="PTHR22955">
    <property type="entry name" value="RETROTRANSPOSON"/>
    <property type="match status" value="1"/>
</dbReference>
<dbReference type="Proteomes" id="UP000076407">
    <property type="component" value="Unassembled WGS sequence"/>
</dbReference>
<evidence type="ECO:0008006" key="3">
    <source>
        <dbReference type="Google" id="ProtNLM"/>
    </source>
</evidence>
<reference evidence="1" key="1">
    <citation type="submission" date="2020-05" db="UniProtKB">
        <authorList>
            <consortium name="EnsemblMetazoa"/>
        </authorList>
    </citation>
    <scope>IDENTIFICATION</scope>
    <source>
        <strain evidence="1">SANGQUA</strain>
    </source>
</reference>
<organism evidence="1 2">
    <name type="scientific">Anopheles quadriannulatus</name>
    <name type="common">Mosquito</name>
    <dbReference type="NCBI Taxonomy" id="34691"/>
    <lineage>
        <taxon>Eukaryota</taxon>
        <taxon>Metazoa</taxon>
        <taxon>Ecdysozoa</taxon>
        <taxon>Arthropoda</taxon>
        <taxon>Hexapoda</taxon>
        <taxon>Insecta</taxon>
        <taxon>Pterygota</taxon>
        <taxon>Neoptera</taxon>
        <taxon>Endopterygota</taxon>
        <taxon>Diptera</taxon>
        <taxon>Nematocera</taxon>
        <taxon>Culicoidea</taxon>
        <taxon>Culicidae</taxon>
        <taxon>Anophelinae</taxon>
        <taxon>Anopheles</taxon>
    </lineage>
</organism>
<protein>
    <recommendedName>
        <fullName evidence="3">RNase H type-1 domain-containing protein</fullName>
    </recommendedName>
</protein>
<name>A0A182XPH5_ANOQN</name>